<dbReference type="InterPro" id="IPR051398">
    <property type="entry name" value="Polysacch_Deacetylase"/>
</dbReference>
<sequence length="374" mass="42496">MNATDISCLRILDRQMQRNRLKLSLKTLILTLFFTSQLSWSATVLLYHHISTTTPRATSTSPEEFRQHLQMIEDEGFEVWPLSKITRYLATNQPLPSRVTAISFDDAFSSILTEAAPLLEQRHWPYTIFVNSKAVDERHSHMLNWQQLNSLQSRGAELANHSHSHSHLVKRLNGETEEQWTQRMRTEITTTSKKLKQHTGSESTLFAYPYGEYDYPLQAIVRELGFTAFGQQSGALSAALDNTALPRFPAAGAYANPKTLRTKLLSQAMPLAKVDIISGDEINGLTPYKVDIPKLKLQFNDGNWRLGQLSCFASGQGRIKTHREGNSVTVEANQAISIGRSRYNCTMPSNEAGRYYWFSQPWIRFSKDQQLPND</sequence>
<dbReference type="PANTHER" id="PTHR34216:SF3">
    <property type="entry name" value="POLY-BETA-1,6-N-ACETYL-D-GLUCOSAMINE N-DEACETYLASE"/>
    <property type="match status" value="1"/>
</dbReference>
<dbReference type="CDD" id="cd10973">
    <property type="entry name" value="CE4_DAC_u4_5s"/>
    <property type="match status" value="1"/>
</dbReference>
<dbReference type="Gene3D" id="3.20.20.370">
    <property type="entry name" value="Glycoside hydrolase/deacetylase"/>
    <property type="match status" value="1"/>
</dbReference>
<name>A0A3N2DYL0_9GAMM</name>
<dbReference type="AlphaFoldDB" id="A0A3N2DYL0"/>
<dbReference type="Pfam" id="PF01522">
    <property type="entry name" value="Polysacc_deac_1"/>
    <property type="match status" value="1"/>
</dbReference>
<accession>A0A3N2DYL0</accession>
<feature type="domain" description="NodB homology" evidence="3">
    <location>
        <begin position="98"/>
        <end position="307"/>
    </location>
</feature>
<keyword evidence="2" id="KW-0732">Signal</keyword>
<dbReference type="OrthoDB" id="9814639at2"/>
<proteinExistence type="predicted"/>
<dbReference type="PROSITE" id="PS51677">
    <property type="entry name" value="NODB"/>
    <property type="match status" value="1"/>
</dbReference>
<evidence type="ECO:0000256" key="2">
    <source>
        <dbReference type="ARBA" id="ARBA00022729"/>
    </source>
</evidence>
<dbReference type="GO" id="GO:0016810">
    <property type="term" value="F:hydrolase activity, acting on carbon-nitrogen (but not peptide) bonds"/>
    <property type="evidence" value="ECO:0007669"/>
    <property type="project" value="InterPro"/>
</dbReference>
<protein>
    <submittedName>
        <fullName evidence="4">Polysaccharide deacetylase</fullName>
    </submittedName>
</protein>
<dbReference type="InterPro" id="IPR002509">
    <property type="entry name" value="NODB_dom"/>
</dbReference>
<keyword evidence="5" id="KW-1185">Reference proteome</keyword>
<dbReference type="InterPro" id="IPR011330">
    <property type="entry name" value="Glyco_hydro/deAcase_b/a-brl"/>
</dbReference>
<comment type="caution">
    <text evidence="4">The sequence shown here is derived from an EMBL/GenBank/DDBJ whole genome shotgun (WGS) entry which is preliminary data.</text>
</comment>
<dbReference type="GO" id="GO:0005975">
    <property type="term" value="P:carbohydrate metabolic process"/>
    <property type="evidence" value="ECO:0007669"/>
    <property type="project" value="InterPro"/>
</dbReference>
<dbReference type="GO" id="GO:0005576">
    <property type="term" value="C:extracellular region"/>
    <property type="evidence" value="ECO:0007669"/>
    <property type="project" value="UniProtKB-SubCell"/>
</dbReference>
<evidence type="ECO:0000313" key="5">
    <source>
        <dbReference type="Proteomes" id="UP000275394"/>
    </source>
</evidence>
<evidence type="ECO:0000256" key="1">
    <source>
        <dbReference type="ARBA" id="ARBA00004613"/>
    </source>
</evidence>
<reference evidence="4 5" key="1">
    <citation type="submission" date="2018-11" db="EMBL/GenBank/DDBJ databases">
        <title>Genomic Encyclopedia of Type Strains, Phase IV (KMG-IV): sequencing the most valuable type-strain genomes for metagenomic binning, comparative biology and taxonomic classification.</title>
        <authorList>
            <person name="Goeker M."/>
        </authorList>
    </citation>
    <scope>NUCLEOTIDE SEQUENCE [LARGE SCALE GENOMIC DNA]</scope>
    <source>
        <strain evidence="4 5">DSM 100316</strain>
    </source>
</reference>
<gene>
    <name evidence="4" type="ORF">EDC56_0275</name>
</gene>
<dbReference type="PANTHER" id="PTHR34216">
    <property type="match status" value="1"/>
</dbReference>
<dbReference type="Proteomes" id="UP000275394">
    <property type="component" value="Unassembled WGS sequence"/>
</dbReference>
<comment type="subcellular location">
    <subcellularLocation>
        <location evidence="1">Secreted</location>
    </subcellularLocation>
</comment>
<evidence type="ECO:0000313" key="4">
    <source>
        <dbReference type="EMBL" id="ROS04762.1"/>
    </source>
</evidence>
<dbReference type="SUPFAM" id="SSF88713">
    <property type="entry name" value="Glycoside hydrolase/deacetylase"/>
    <property type="match status" value="1"/>
</dbReference>
<evidence type="ECO:0000259" key="3">
    <source>
        <dbReference type="PROSITE" id="PS51677"/>
    </source>
</evidence>
<dbReference type="RefSeq" id="WP_148059271.1">
    <property type="nucleotide sequence ID" value="NZ_RKHR01000003.1"/>
</dbReference>
<organism evidence="4 5">
    <name type="scientific">Sinobacterium caligoides</name>
    <dbReference type="NCBI Taxonomy" id="933926"/>
    <lineage>
        <taxon>Bacteria</taxon>
        <taxon>Pseudomonadati</taxon>
        <taxon>Pseudomonadota</taxon>
        <taxon>Gammaproteobacteria</taxon>
        <taxon>Cellvibrionales</taxon>
        <taxon>Spongiibacteraceae</taxon>
        <taxon>Sinobacterium</taxon>
    </lineage>
</organism>
<dbReference type="EMBL" id="RKHR01000003">
    <property type="protein sequence ID" value="ROS04762.1"/>
    <property type="molecule type" value="Genomic_DNA"/>
</dbReference>